<name>A0A174RFC2_BACUN</name>
<protein>
    <submittedName>
        <fullName evidence="4">Putative lipoprotein</fullName>
    </submittedName>
</protein>
<feature type="domain" description="BACON" evidence="3">
    <location>
        <begin position="117"/>
        <end position="167"/>
    </location>
</feature>
<proteinExistence type="predicted"/>
<gene>
    <name evidence="4" type="ORF">ERS852554_01870</name>
</gene>
<reference evidence="4 5" key="1">
    <citation type="submission" date="2015-09" db="EMBL/GenBank/DDBJ databases">
        <authorList>
            <consortium name="Pathogen Informatics"/>
        </authorList>
    </citation>
    <scope>NUCLEOTIDE SEQUENCE [LARGE SCALE GENOMIC DNA]</scope>
    <source>
        <strain evidence="4 5">2789STDY5834942</strain>
    </source>
</reference>
<dbReference type="InterPro" id="IPR013783">
    <property type="entry name" value="Ig-like_fold"/>
</dbReference>
<dbReference type="InterPro" id="IPR024361">
    <property type="entry name" value="BACON"/>
</dbReference>
<organism evidence="4 5">
    <name type="scientific">Bacteroides uniformis</name>
    <dbReference type="NCBI Taxonomy" id="820"/>
    <lineage>
        <taxon>Bacteria</taxon>
        <taxon>Pseudomonadati</taxon>
        <taxon>Bacteroidota</taxon>
        <taxon>Bacteroidia</taxon>
        <taxon>Bacteroidales</taxon>
        <taxon>Bacteroidaceae</taxon>
        <taxon>Bacteroides</taxon>
    </lineage>
</organism>
<dbReference type="PROSITE" id="PS50005">
    <property type="entry name" value="TPR"/>
    <property type="match status" value="1"/>
</dbReference>
<evidence type="ECO:0000256" key="1">
    <source>
        <dbReference type="PROSITE-ProRule" id="PRU00339"/>
    </source>
</evidence>
<evidence type="ECO:0000313" key="4">
    <source>
        <dbReference type="EMBL" id="CUP81905.1"/>
    </source>
</evidence>
<keyword evidence="2" id="KW-0732">Signal</keyword>
<dbReference type="Gene3D" id="1.25.40.10">
    <property type="entry name" value="Tetratricopeptide repeat domain"/>
    <property type="match status" value="1"/>
</dbReference>
<dbReference type="SUPFAM" id="SSF48452">
    <property type="entry name" value="TPR-like"/>
    <property type="match status" value="1"/>
</dbReference>
<evidence type="ECO:0000259" key="3">
    <source>
        <dbReference type="Pfam" id="PF13004"/>
    </source>
</evidence>
<dbReference type="InterPro" id="IPR019734">
    <property type="entry name" value="TPR_rpt"/>
</dbReference>
<dbReference type="Gene3D" id="2.60.40.10">
    <property type="entry name" value="Immunoglobulins"/>
    <property type="match status" value="2"/>
</dbReference>
<evidence type="ECO:0000256" key="2">
    <source>
        <dbReference type="SAM" id="SignalP"/>
    </source>
</evidence>
<feature type="repeat" description="TPR" evidence="1">
    <location>
        <begin position="26"/>
        <end position="59"/>
    </location>
</feature>
<sequence>MKMNKLIRLIVLAFALSMPISIWGQCASIYQKGETYMKRGRYRDAIKSFKAAMKCDSNLEQACKNKIKECEEKINPAPKPAPPAEITRLTIDRKSLEFGCETKTAESIKIESLPEQWTAISDADWCQVTPGEKKLSISCQTNWLTTERKATITISNEKMKATVSVTQGGQEEFINITLDKLEFGSKGEIKELQVDSNAEWEVADIPEWCEAIAKDRGKLILKVGKTKKAREGTLIVKSKGGKISSIILSQKKGGLF</sequence>
<dbReference type="Pfam" id="PF13004">
    <property type="entry name" value="BACON"/>
    <property type="match status" value="1"/>
</dbReference>
<dbReference type="CDD" id="cd14948">
    <property type="entry name" value="BACON"/>
    <property type="match status" value="2"/>
</dbReference>
<dbReference type="EMBL" id="CZBF01000003">
    <property type="protein sequence ID" value="CUP81905.1"/>
    <property type="molecule type" value="Genomic_DNA"/>
</dbReference>
<dbReference type="RefSeq" id="WP_057281586.1">
    <property type="nucleotide sequence ID" value="NZ_CZBF01000003.1"/>
</dbReference>
<dbReference type="Proteomes" id="UP000095788">
    <property type="component" value="Unassembled WGS sequence"/>
</dbReference>
<feature type="chain" id="PRO_5008031789" evidence="2">
    <location>
        <begin position="25"/>
        <end position="256"/>
    </location>
</feature>
<accession>A0A174RFC2</accession>
<feature type="signal peptide" evidence="2">
    <location>
        <begin position="1"/>
        <end position="24"/>
    </location>
</feature>
<keyword evidence="1" id="KW-0802">TPR repeat</keyword>
<keyword evidence="4" id="KW-0449">Lipoprotein</keyword>
<dbReference type="SMART" id="SM00028">
    <property type="entry name" value="TPR"/>
    <property type="match status" value="1"/>
</dbReference>
<dbReference type="AlphaFoldDB" id="A0A174RFC2"/>
<dbReference type="InterPro" id="IPR011990">
    <property type="entry name" value="TPR-like_helical_dom_sf"/>
</dbReference>
<evidence type="ECO:0000313" key="5">
    <source>
        <dbReference type="Proteomes" id="UP000095788"/>
    </source>
</evidence>